<dbReference type="OrthoDB" id="85826at2"/>
<protein>
    <submittedName>
        <fullName evidence="3">Capsid protein</fullName>
    </submittedName>
</protein>
<comment type="subcellular location">
    <subcellularLocation>
        <location evidence="1">Virion</location>
    </subcellularLocation>
</comment>
<accession>A0A081P4F0</accession>
<evidence type="ECO:0000313" key="3">
    <source>
        <dbReference type="EMBL" id="KEQ25573.1"/>
    </source>
</evidence>
<dbReference type="NCBIfam" id="TIGR01554">
    <property type="entry name" value="major_cap_HK97"/>
    <property type="match status" value="1"/>
</dbReference>
<dbReference type="eggNOG" id="COG4653">
    <property type="taxonomic scope" value="Bacteria"/>
</dbReference>
<comment type="caution">
    <text evidence="3">The sequence shown here is derived from an EMBL/GenBank/DDBJ whole genome shotgun (WGS) entry which is preliminary data.</text>
</comment>
<reference evidence="3 4" key="1">
    <citation type="submission" date="2014-06" db="EMBL/GenBank/DDBJ databases">
        <title>Draft genome sequence of Paenibacillus sp. MSt1.</title>
        <authorList>
            <person name="Aw Y.K."/>
            <person name="Ong K.S."/>
            <person name="Gan H.M."/>
            <person name="Lee S.M."/>
        </authorList>
    </citation>
    <scope>NUCLEOTIDE SEQUENCE [LARGE SCALE GENOMIC DNA]</scope>
    <source>
        <strain evidence="3 4">MSt1</strain>
    </source>
</reference>
<evidence type="ECO:0000313" key="4">
    <source>
        <dbReference type="Proteomes" id="UP000028123"/>
    </source>
</evidence>
<dbReference type="Pfam" id="PF05065">
    <property type="entry name" value="Phage_capsid"/>
    <property type="match status" value="1"/>
</dbReference>
<dbReference type="EMBL" id="JNVM01000010">
    <property type="protein sequence ID" value="KEQ25573.1"/>
    <property type="molecule type" value="Genomic_DNA"/>
</dbReference>
<sequence>MGEKEREMRQALSAKLQEARTLAEQGKIEEARAAADAAKELRRQVDMLEELRGIDTPAAPPIIPAIIETPEHREENADKQKEYRNAFLKVLRNRPLTGDEQRLIEEAMAEVRAGMQGGVGEDGGLTVPQDIQTLIHELKRQFISLEQYVTVEPVSTRSGSRVIEKNADITPFTEITELTDLADLDNPKFKSITYAIKDRGGILPLSNTLLADTDQNLLEYVAKWIAKKSTVTRNKLILDLLSTLTKKALAGADDIKKVLNVDLDPAISQSSIIITNQDGFNFLDQQKDGQGRPLMQPDPTQPTRNLLFGRVVVVLANRWLPMTGTTTKKAPVIIGDLKEFAVLFDRQQYSIASTNVGGKAFGRNTTDVRAIQREDVQKFDEAAVVFGELTVT</sequence>
<dbReference type="InterPro" id="IPR054612">
    <property type="entry name" value="Phage_capsid-like_C"/>
</dbReference>
<dbReference type="RefSeq" id="WP_036681854.1">
    <property type="nucleotide sequence ID" value="NZ_JNVM01000010.1"/>
</dbReference>
<dbReference type="InterPro" id="IPR024455">
    <property type="entry name" value="Phage_capsid"/>
</dbReference>
<dbReference type="AlphaFoldDB" id="A0A081P4F0"/>
<keyword evidence="4" id="KW-1185">Reference proteome</keyword>
<evidence type="ECO:0000256" key="1">
    <source>
        <dbReference type="ARBA" id="ARBA00004328"/>
    </source>
</evidence>
<gene>
    <name evidence="3" type="ORF">ET33_02300</name>
</gene>
<dbReference type="Proteomes" id="UP000028123">
    <property type="component" value="Unassembled WGS sequence"/>
</dbReference>
<evidence type="ECO:0000259" key="2">
    <source>
        <dbReference type="Pfam" id="PF05065"/>
    </source>
</evidence>
<feature type="domain" description="Phage capsid-like C-terminal" evidence="2">
    <location>
        <begin position="123"/>
        <end position="388"/>
    </location>
</feature>
<proteinExistence type="predicted"/>
<dbReference type="SUPFAM" id="SSF56563">
    <property type="entry name" value="Major capsid protein gp5"/>
    <property type="match status" value="1"/>
</dbReference>
<name>A0A081P4F0_9BACL</name>
<organism evidence="3 4">
    <name type="scientific">Paenibacillus tyrfis</name>
    <dbReference type="NCBI Taxonomy" id="1501230"/>
    <lineage>
        <taxon>Bacteria</taxon>
        <taxon>Bacillati</taxon>
        <taxon>Bacillota</taxon>
        <taxon>Bacilli</taxon>
        <taxon>Bacillales</taxon>
        <taxon>Paenibacillaceae</taxon>
        <taxon>Paenibacillus</taxon>
    </lineage>
</organism>